<organism evidence="1 2">
    <name type="scientific">Hirsutella rhossiliensis</name>
    <dbReference type="NCBI Taxonomy" id="111463"/>
    <lineage>
        <taxon>Eukaryota</taxon>
        <taxon>Fungi</taxon>
        <taxon>Dikarya</taxon>
        <taxon>Ascomycota</taxon>
        <taxon>Pezizomycotina</taxon>
        <taxon>Sordariomycetes</taxon>
        <taxon>Hypocreomycetidae</taxon>
        <taxon>Hypocreales</taxon>
        <taxon>Ophiocordycipitaceae</taxon>
        <taxon>Hirsutella</taxon>
    </lineage>
</organism>
<protein>
    <submittedName>
        <fullName evidence="1">Uncharacterized protein</fullName>
    </submittedName>
</protein>
<dbReference type="RefSeq" id="XP_044724250.1">
    <property type="nucleotide sequence ID" value="XM_044860617.1"/>
</dbReference>
<dbReference type="PANTHER" id="PTHR39596">
    <property type="match status" value="1"/>
</dbReference>
<evidence type="ECO:0000313" key="1">
    <source>
        <dbReference type="EMBL" id="KAH0966737.1"/>
    </source>
</evidence>
<gene>
    <name evidence="1" type="ORF">HRG_02146</name>
</gene>
<evidence type="ECO:0000313" key="2">
    <source>
        <dbReference type="Proteomes" id="UP000824596"/>
    </source>
</evidence>
<dbReference type="PANTHER" id="PTHR39596:SF2">
    <property type="entry name" value="HET DOMAIN PROTEIN (AFU_ORTHOLOGUE AFUA_1G17550)-RELATED"/>
    <property type="match status" value="1"/>
</dbReference>
<comment type="caution">
    <text evidence="1">The sequence shown here is derived from an EMBL/GenBank/DDBJ whole genome shotgun (WGS) entry which is preliminary data.</text>
</comment>
<name>A0A9P8N4D7_9HYPO</name>
<dbReference type="EMBL" id="JAIZPD010000002">
    <property type="protein sequence ID" value="KAH0966737.1"/>
    <property type="molecule type" value="Genomic_DNA"/>
</dbReference>
<reference evidence="1" key="1">
    <citation type="submission" date="2021-09" db="EMBL/GenBank/DDBJ databases">
        <title>A high-quality genome of the endoparasitic fungus Hirsutella rhossiliensis with a comparison of Hirsutella genomes reveals transposable elements contributing to genome size variation.</title>
        <authorList>
            <person name="Lin R."/>
            <person name="Jiao Y."/>
            <person name="Sun X."/>
            <person name="Ling J."/>
            <person name="Xie B."/>
            <person name="Cheng X."/>
        </authorList>
    </citation>
    <scope>NUCLEOTIDE SEQUENCE</scope>
    <source>
        <strain evidence="1">HR02</strain>
    </source>
</reference>
<accession>A0A9P8N4D7</accession>
<proteinExistence type="predicted"/>
<dbReference type="Proteomes" id="UP000824596">
    <property type="component" value="Unassembled WGS sequence"/>
</dbReference>
<sequence length="322" mass="35282">MARVYRDAAAVLVLDGGLQLCRSTEPLATRLMRVLTSGWMRRLWTLQESVLSKELHFAFADTRVLMKDLIPSTADIYIYAHLGDLAAELFRLMKRSSYGSYSIGDVARSLRWRTTSRPSDETLAVASLLGMQPSVLVELSPERRMIRLIQAMGRVPRNVLFLKGGKQQVPGFRWAPTSFMAAHGGSSGLQLSTSESDAVVTPQGLEATYYALLFPKTTFEGGRPWQLKDTKTGRLYAAGDVQPGAGSYTCDMVLTMNSIQPGSATSCVGVRKNGQHVKSNGTFTVYCECQRRLVLNSVASLREDSTEVVVCHVSGELSVCVG</sequence>
<dbReference type="AlphaFoldDB" id="A0A9P8N4D7"/>
<keyword evidence="2" id="KW-1185">Reference proteome</keyword>
<dbReference type="OrthoDB" id="2426273at2759"/>
<dbReference type="GeneID" id="68351275"/>